<feature type="binding site" description="axial binding residue" evidence="18">
    <location>
        <position position="173"/>
    </location>
    <ligand>
        <name>heme b</name>
        <dbReference type="ChEBI" id="CHEBI:60344"/>
    </ligand>
    <ligandPart>
        <name>Fe</name>
        <dbReference type="ChEBI" id="CHEBI:18248"/>
    </ligandPart>
</feature>
<evidence type="ECO:0000256" key="18">
    <source>
        <dbReference type="PIRSR" id="PIRSR600823-3"/>
    </source>
</evidence>
<evidence type="ECO:0000256" key="2">
    <source>
        <dbReference type="ARBA" id="ARBA00002322"/>
    </source>
</evidence>
<dbReference type="STRING" id="88036.D8SWQ9"/>
<evidence type="ECO:0000256" key="5">
    <source>
        <dbReference type="ARBA" id="ARBA00022525"/>
    </source>
</evidence>
<evidence type="ECO:0000256" key="17">
    <source>
        <dbReference type="PIRSR" id="PIRSR600823-2"/>
    </source>
</evidence>
<feature type="active site" description="Proton acceptor" evidence="16">
    <location>
        <position position="46"/>
    </location>
</feature>
<keyword evidence="15 21" id="KW-0376">Hydrogen peroxide</keyword>
<evidence type="ECO:0000313" key="23">
    <source>
        <dbReference type="EMBL" id="EFJ04367.1"/>
    </source>
</evidence>
<evidence type="ECO:0000256" key="15">
    <source>
        <dbReference type="ARBA" id="ARBA00023324"/>
    </source>
</evidence>
<dbReference type="FunFam" id="1.10.520.10:FF:000001">
    <property type="entry name" value="Peroxidase"/>
    <property type="match status" value="1"/>
</dbReference>
<feature type="disulfide bond" evidence="20">
    <location>
        <begin position="48"/>
        <end position="53"/>
    </location>
</feature>
<feature type="binding site" evidence="18">
    <location>
        <position position="228"/>
    </location>
    <ligand>
        <name>Ca(2+)</name>
        <dbReference type="ChEBI" id="CHEBI:29108"/>
        <label>2</label>
    </ligand>
</feature>
<dbReference type="Gramene" id="EFJ11137">
    <property type="protein sequence ID" value="EFJ11137"/>
    <property type="gene ID" value="SELMODRAFT_235371"/>
</dbReference>
<dbReference type="GO" id="GO:0006979">
    <property type="term" value="P:response to oxidative stress"/>
    <property type="evidence" value="ECO:0007669"/>
    <property type="project" value="UniProtKB-UniRule"/>
</dbReference>
<feature type="binding site" evidence="18">
    <location>
        <position position="233"/>
    </location>
    <ligand>
        <name>Ca(2+)</name>
        <dbReference type="ChEBI" id="CHEBI:29108"/>
        <label>2</label>
    </ligand>
</feature>
<dbReference type="EMBL" id="GL377928">
    <property type="protein sequence ID" value="EFJ04367.1"/>
    <property type="molecule type" value="Genomic_DNA"/>
</dbReference>
<dbReference type="EC" id="1.11.1.7" evidence="4 21"/>
<feature type="binding site" evidence="18">
    <location>
        <position position="225"/>
    </location>
    <ligand>
        <name>Ca(2+)</name>
        <dbReference type="ChEBI" id="CHEBI:29108"/>
        <label>2</label>
    </ligand>
</feature>
<reference evidence="24 25" key="1">
    <citation type="journal article" date="2011" name="Science">
        <title>The Selaginella genome identifies genetic changes associated with the evolution of vascular plants.</title>
        <authorList>
            <person name="Banks J.A."/>
            <person name="Nishiyama T."/>
            <person name="Hasebe M."/>
            <person name="Bowman J.L."/>
            <person name="Gribskov M."/>
            <person name="dePamphilis C."/>
            <person name="Albert V.A."/>
            <person name="Aono N."/>
            <person name="Aoyama T."/>
            <person name="Ambrose B.A."/>
            <person name="Ashton N.W."/>
            <person name="Axtell M.J."/>
            <person name="Barker E."/>
            <person name="Barker M.S."/>
            <person name="Bennetzen J.L."/>
            <person name="Bonawitz N.D."/>
            <person name="Chapple C."/>
            <person name="Cheng C."/>
            <person name="Correa L.G."/>
            <person name="Dacre M."/>
            <person name="DeBarry J."/>
            <person name="Dreyer I."/>
            <person name="Elias M."/>
            <person name="Engstrom E.M."/>
            <person name="Estelle M."/>
            <person name="Feng L."/>
            <person name="Finet C."/>
            <person name="Floyd S.K."/>
            <person name="Frommer W.B."/>
            <person name="Fujita T."/>
            <person name="Gramzow L."/>
            <person name="Gutensohn M."/>
            <person name="Harholt J."/>
            <person name="Hattori M."/>
            <person name="Heyl A."/>
            <person name="Hirai T."/>
            <person name="Hiwatashi Y."/>
            <person name="Ishikawa M."/>
            <person name="Iwata M."/>
            <person name="Karol K.G."/>
            <person name="Koehler B."/>
            <person name="Kolukisaoglu U."/>
            <person name="Kubo M."/>
            <person name="Kurata T."/>
            <person name="Lalonde S."/>
            <person name="Li K."/>
            <person name="Li Y."/>
            <person name="Litt A."/>
            <person name="Lyons E."/>
            <person name="Manning G."/>
            <person name="Maruyama T."/>
            <person name="Michael T.P."/>
            <person name="Mikami K."/>
            <person name="Miyazaki S."/>
            <person name="Morinaga S."/>
            <person name="Murata T."/>
            <person name="Mueller-Roeber B."/>
            <person name="Nelson D.R."/>
            <person name="Obara M."/>
            <person name="Oguri Y."/>
            <person name="Olmstead R.G."/>
            <person name="Onodera N."/>
            <person name="Petersen B.L."/>
            <person name="Pils B."/>
            <person name="Prigge M."/>
            <person name="Rensing S.A."/>
            <person name="Riano-Pachon D.M."/>
            <person name="Roberts A.W."/>
            <person name="Sato Y."/>
            <person name="Scheller H.V."/>
            <person name="Schulz B."/>
            <person name="Schulz C."/>
            <person name="Shakirov E.V."/>
            <person name="Shibagaki N."/>
            <person name="Shinohara N."/>
            <person name="Shippen D.E."/>
            <person name="Soerensen I."/>
            <person name="Sotooka R."/>
            <person name="Sugimoto N."/>
            <person name="Sugita M."/>
            <person name="Sumikawa N."/>
            <person name="Tanurdzic M."/>
            <person name="Theissen G."/>
            <person name="Ulvskov P."/>
            <person name="Wakazuki S."/>
            <person name="Weng J.K."/>
            <person name="Willats W.W."/>
            <person name="Wipf D."/>
            <person name="Wolf P.G."/>
            <person name="Yang L."/>
            <person name="Zimmer A.D."/>
            <person name="Zhu Q."/>
            <person name="Mitros T."/>
            <person name="Hellsten U."/>
            <person name="Loque D."/>
            <person name="Otillar R."/>
            <person name="Salamov A."/>
            <person name="Schmutz J."/>
            <person name="Shapiro H."/>
            <person name="Lindquist E."/>
            <person name="Lucas S."/>
            <person name="Rokhsar D."/>
            <person name="Grigoriev I.V."/>
        </authorList>
    </citation>
    <scope>NUCLEOTIDE SEQUENCE [LARGE SCALE GENOMIC DNA]</scope>
</reference>
<dbReference type="OMA" id="RTNCRRM"/>
<dbReference type="GO" id="GO:0004601">
    <property type="term" value="F:peroxidase activity"/>
    <property type="evidence" value="ECO:0000318"/>
    <property type="project" value="GO_Central"/>
</dbReference>
<dbReference type="CDD" id="cd00693">
    <property type="entry name" value="secretory_peroxidase"/>
    <property type="match status" value="1"/>
</dbReference>
<dbReference type="Pfam" id="PF00141">
    <property type="entry name" value="peroxidase"/>
    <property type="match status" value="1"/>
</dbReference>
<feature type="binding site" evidence="18">
    <location>
        <position position="54"/>
    </location>
    <ligand>
        <name>Ca(2+)</name>
        <dbReference type="ChEBI" id="CHEBI:29108"/>
        <label>1</label>
    </ligand>
</feature>
<comment type="cofactor">
    <cofactor evidence="18 21">
        <name>heme b</name>
        <dbReference type="ChEBI" id="CHEBI:60344"/>
    </cofactor>
    <text evidence="18 21">Binds 1 heme b (iron(II)-protoporphyrin IX) group per subunit.</text>
</comment>
<evidence type="ECO:0000256" key="21">
    <source>
        <dbReference type="RuleBase" id="RU362060"/>
    </source>
</evidence>
<dbReference type="OrthoDB" id="2113341at2759"/>
<comment type="cofactor">
    <cofactor evidence="18 21">
        <name>Ca(2+)</name>
        <dbReference type="ChEBI" id="CHEBI:29108"/>
    </cofactor>
    <text evidence="18 21">Binds 2 calcium ions per subunit.</text>
</comment>
<dbReference type="GO" id="GO:0042744">
    <property type="term" value="P:hydrogen peroxide catabolic process"/>
    <property type="evidence" value="ECO:0007669"/>
    <property type="project" value="UniProtKB-KW"/>
</dbReference>
<comment type="function">
    <text evidence="2">Removal of H(2)O(2), oxidation of toxic reductants, biosynthesis and degradation of lignin, suberization, auxin catabolism, response to environmental stresses such as wounding, pathogen attack and oxidative stress. These functions might be dependent on each isozyme/isoform in each plant tissue.</text>
</comment>
<evidence type="ECO:0000256" key="20">
    <source>
        <dbReference type="PIRSR" id="PIRSR600823-5"/>
    </source>
</evidence>
<feature type="disulfide bond" evidence="20">
    <location>
        <begin position="101"/>
        <end position="302"/>
    </location>
</feature>
<feature type="binding site" evidence="18">
    <location>
        <position position="174"/>
    </location>
    <ligand>
        <name>Ca(2+)</name>
        <dbReference type="ChEBI" id="CHEBI:29108"/>
        <label>2</label>
    </ligand>
</feature>
<dbReference type="PRINTS" id="PR00461">
    <property type="entry name" value="PLPEROXIDASE"/>
</dbReference>
<dbReference type="AlphaFoldDB" id="D8SWQ9"/>
<dbReference type="InterPro" id="IPR019794">
    <property type="entry name" value="Peroxidases_AS"/>
</dbReference>
<feature type="disulfide bond" evidence="20">
    <location>
        <begin position="15"/>
        <end position="95"/>
    </location>
</feature>
<keyword evidence="8 18" id="KW-0479">Metal-binding</keyword>
<dbReference type="InterPro" id="IPR019793">
    <property type="entry name" value="Peroxidases_heam-ligand_BS"/>
</dbReference>
<organism evidence="25">
    <name type="scientific">Selaginella moellendorffii</name>
    <name type="common">Spikemoss</name>
    <dbReference type="NCBI Taxonomy" id="88036"/>
    <lineage>
        <taxon>Eukaryota</taxon>
        <taxon>Viridiplantae</taxon>
        <taxon>Streptophyta</taxon>
        <taxon>Embryophyta</taxon>
        <taxon>Tracheophyta</taxon>
        <taxon>Lycopodiopsida</taxon>
        <taxon>Selaginellales</taxon>
        <taxon>Selaginellaceae</taxon>
        <taxon>Selaginella</taxon>
    </lineage>
</organism>
<dbReference type="Gene3D" id="1.10.420.10">
    <property type="entry name" value="Peroxidase, domain 2"/>
    <property type="match status" value="1"/>
</dbReference>
<evidence type="ECO:0000256" key="8">
    <source>
        <dbReference type="ARBA" id="ARBA00022723"/>
    </source>
</evidence>
<name>D8SWQ9_SELML</name>
<dbReference type="PRINTS" id="PR00458">
    <property type="entry name" value="PEROXIDASE"/>
</dbReference>
<dbReference type="PROSITE" id="PS50873">
    <property type="entry name" value="PEROXIDASE_4"/>
    <property type="match status" value="1"/>
</dbReference>
<dbReference type="PANTHER" id="PTHR31388">
    <property type="entry name" value="PEROXIDASE 72-RELATED"/>
    <property type="match status" value="1"/>
</dbReference>
<feature type="binding site" evidence="18">
    <location>
        <position position="56"/>
    </location>
    <ligand>
        <name>Ca(2+)</name>
        <dbReference type="ChEBI" id="CHEBI:29108"/>
        <label>1</label>
    </ligand>
</feature>
<evidence type="ECO:0000313" key="25">
    <source>
        <dbReference type="Proteomes" id="UP000001514"/>
    </source>
</evidence>
<evidence type="ECO:0000256" key="11">
    <source>
        <dbReference type="ARBA" id="ARBA00023002"/>
    </source>
</evidence>
<evidence type="ECO:0000259" key="22">
    <source>
        <dbReference type="PROSITE" id="PS50873"/>
    </source>
</evidence>
<dbReference type="PROSITE" id="PS00436">
    <property type="entry name" value="PEROXIDASE_2"/>
    <property type="match status" value="1"/>
</dbReference>
<dbReference type="GO" id="GO:0140825">
    <property type="term" value="F:lactoperoxidase activity"/>
    <property type="evidence" value="ECO:0007669"/>
    <property type="project" value="UniProtKB-EC"/>
</dbReference>
<evidence type="ECO:0000256" key="6">
    <source>
        <dbReference type="ARBA" id="ARBA00022559"/>
    </source>
</evidence>
<comment type="catalytic activity">
    <reaction evidence="1 21">
        <text>2 a phenolic donor + H2O2 = 2 a phenolic radical donor + 2 H2O</text>
        <dbReference type="Rhea" id="RHEA:56136"/>
        <dbReference type="ChEBI" id="CHEBI:15377"/>
        <dbReference type="ChEBI" id="CHEBI:16240"/>
        <dbReference type="ChEBI" id="CHEBI:139520"/>
        <dbReference type="ChEBI" id="CHEBI:139521"/>
        <dbReference type="EC" id="1.11.1.7"/>
    </reaction>
</comment>
<keyword evidence="25" id="KW-1185">Reference proteome</keyword>
<dbReference type="FunFam" id="1.10.420.10:FF:000001">
    <property type="entry name" value="Peroxidase"/>
    <property type="match status" value="1"/>
</dbReference>
<dbReference type="KEGG" id="smo:SELMODRAFT_138810"/>
<evidence type="ECO:0000256" key="3">
    <source>
        <dbReference type="ARBA" id="ARBA00006873"/>
    </source>
</evidence>
<feature type="binding site" evidence="18">
    <location>
        <position position="47"/>
    </location>
    <ligand>
        <name>Ca(2+)</name>
        <dbReference type="ChEBI" id="CHEBI:29108"/>
        <label>1</label>
    </ligand>
</feature>
<comment type="subcellular location">
    <subcellularLocation>
        <location evidence="21">Secreted</location>
    </subcellularLocation>
</comment>
<dbReference type="PROSITE" id="PS00435">
    <property type="entry name" value="PEROXIDASE_1"/>
    <property type="match status" value="1"/>
</dbReference>
<feature type="domain" description="Plant heme peroxidase family profile" evidence="22">
    <location>
        <begin position="5"/>
        <end position="306"/>
    </location>
</feature>
<feature type="site" description="Transition state stabilizer" evidence="19">
    <location>
        <position position="42"/>
    </location>
</feature>
<dbReference type="Proteomes" id="UP000001514">
    <property type="component" value="Unassembled WGS sequence"/>
</dbReference>
<keyword evidence="6 21" id="KW-0575">Peroxidase</keyword>
<evidence type="ECO:0000256" key="19">
    <source>
        <dbReference type="PIRSR" id="PIRSR600823-4"/>
    </source>
</evidence>
<keyword evidence="5 21" id="KW-0964">Secreted</keyword>
<dbReference type="GO" id="GO:0046872">
    <property type="term" value="F:metal ion binding"/>
    <property type="evidence" value="ECO:0007669"/>
    <property type="project" value="UniProtKB-UniRule"/>
</dbReference>
<gene>
    <name evidence="23" type="ORF">SELMODRAFT_138810</name>
    <name evidence="24" type="ORF">SELMODRAFT_235371</name>
</gene>
<evidence type="ECO:0000256" key="4">
    <source>
        <dbReference type="ARBA" id="ARBA00012313"/>
    </source>
</evidence>
<comment type="similarity">
    <text evidence="3">Belongs to the peroxidase family. Ascorbate peroxidase subfamily.</text>
</comment>
<feature type="binding site" evidence="18">
    <location>
        <position position="68"/>
    </location>
    <ligand>
        <name>Ca(2+)</name>
        <dbReference type="ChEBI" id="CHEBI:29108"/>
        <label>1</label>
    </ligand>
</feature>
<dbReference type="InterPro" id="IPR033905">
    <property type="entry name" value="Secretory_peroxidase"/>
</dbReference>
<keyword evidence="11 21" id="KW-0560">Oxidoreductase</keyword>
<comment type="similarity">
    <text evidence="21">Belongs to the peroxidase family. Classical plant (class III) peroxidase subfamily.</text>
</comment>
<dbReference type="Gramene" id="EFJ04367">
    <property type="protein sequence ID" value="EFJ04367"/>
    <property type="gene ID" value="SELMODRAFT_138810"/>
</dbReference>
<dbReference type="EMBL" id="GL377649">
    <property type="protein sequence ID" value="EFJ11137.1"/>
    <property type="molecule type" value="Genomic_DNA"/>
</dbReference>
<evidence type="ECO:0000256" key="16">
    <source>
        <dbReference type="PIRSR" id="PIRSR600823-1"/>
    </source>
</evidence>
<dbReference type="InterPro" id="IPR010255">
    <property type="entry name" value="Haem_peroxidase_sf"/>
</dbReference>
<evidence type="ECO:0000256" key="14">
    <source>
        <dbReference type="ARBA" id="ARBA00023180"/>
    </source>
</evidence>
<dbReference type="GO" id="GO:0020037">
    <property type="term" value="F:heme binding"/>
    <property type="evidence" value="ECO:0007669"/>
    <property type="project" value="UniProtKB-UniRule"/>
</dbReference>
<keyword evidence="9" id="KW-0732">Signal</keyword>
<accession>D8SWQ9</accession>
<dbReference type="GO" id="GO:0009505">
    <property type="term" value="C:plant-type cell wall"/>
    <property type="evidence" value="ECO:0000318"/>
    <property type="project" value="GO_Central"/>
</dbReference>
<keyword evidence="7 21" id="KW-0349">Heme</keyword>
<dbReference type="PANTHER" id="PTHR31388:SF264">
    <property type="entry name" value="PEROXIDASE 59"/>
    <property type="match status" value="1"/>
</dbReference>
<feature type="binding site" evidence="18">
    <location>
        <position position="50"/>
    </location>
    <ligand>
        <name>Ca(2+)</name>
        <dbReference type="ChEBI" id="CHEBI:29108"/>
        <label>1</label>
    </ligand>
</feature>
<evidence type="ECO:0000256" key="1">
    <source>
        <dbReference type="ARBA" id="ARBA00000189"/>
    </source>
</evidence>
<keyword evidence="13 20" id="KW-1015">Disulfide bond</keyword>
<dbReference type="KEGG" id="smo:SELMODRAFT_235371"/>
<evidence type="ECO:0000256" key="12">
    <source>
        <dbReference type="ARBA" id="ARBA00023004"/>
    </source>
</evidence>
<keyword evidence="14" id="KW-0325">Glycoprotein</keyword>
<dbReference type="GO" id="GO:0005576">
    <property type="term" value="C:extracellular region"/>
    <property type="evidence" value="ECO:0007669"/>
    <property type="project" value="UniProtKB-SubCell"/>
</dbReference>
<evidence type="ECO:0000256" key="13">
    <source>
        <dbReference type="ARBA" id="ARBA00023157"/>
    </source>
</evidence>
<protein>
    <recommendedName>
        <fullName evidence="4 21">Peroxidase</fullName>
        <ecNumber evidence="4 21">1.11.1.7</ecNumber>
    </recommendedName>
</protein>
<feature type="disulfide bond" evidence="20">
    <location>
        <begin position="180"/>
        <end position="212"/>
    </location>
</feature>
<keyword evidence="12 18" id="KW-0408">Iron</keyword>
<evidence type="ECO:0000256" key="9">
    <source>
        <dbReference type="ARBA" id="ARBA00022729"/>
    </source>
</evidence>
<dbReference type="Gene3D" id="1.10.520.10">
    <property type="match status" value="1"/>
</dbReference>
<dbReference type="InterPro" id="IPR002016">
    <property type="entry name" value="Haem_peroxidase"/>
</dbReference>
<keyword evidence="10 18" id="KW-0106">Calcium</keyword>
<sequence length="309" mass="33841">MGIAVLRPGFYKEKCPAAESIVKEVLQQAVEKDSRTAANILRLQFHDCFVLGCDASILLDDTHTFKGEKTANPNRNSARGFEVIDEIKAALEKECEGVVSCADVLAIAARDSVVLTGGPSWEVHLGRRDSLTASRSLANRDIPPPNSTLPQLIAAFAKKGLSIVDLVALTGSHTIGVSRCASFRQRLYNFAGTRRPDPSIDPALLRSLEHICPPKGNAQETTPLDIVTPTKFDNHFFVDLELHKGVLTSDQVLFAPYAPTSALVTAFAYDQAKFFQEFVASMVRMAAIKPLLGSEGQIRKECRFVNHKY</sequence>
<proteinExistence type="inferred from homology"/>
<evidence type="ECO:0000256" key="10">
    <source>
        <dbReference type="ARBA" id="ARBA00022837"/>
    </source>
</evidence>
<dbReference type="InterPro" id="IPR000823">
    <property type="entry name" value="Peroxidase_pln"/>
</dbReference>
<dbReference type="HOGENOM" id="CLU_010543_0_1_1"/>
<evidence type="ECO:0000313" key="24">
    <source>
        <dbReference type="EMBL" id="EFJ11137.1"/>
    </source>
</evidence>
<dbReference type="InParanoid" id="D8SWQ9"/>
<feature type="binding site" evidence="17">
    <location>
        <position position="143"/>
    </location>
    <ligand>
        <name>substrate</name>
    </ligand>
</feature>
<dbReference type="SUPFAM" id="SSF48113">
    <property type="entry name" value="Heme-dependent peroxidases"/>
    <property type="match status" value="1"/>
</dbReference>
<feature type="binding site" evidence="18">
    <location>
        <position position="52"/>
    </location>
    <ligand>
        <name>Ca(2+)</name>
        <dbReference type="ChEBI" id="CHEBI:29108"/>
        <label>1</label>
    </ligand>
</feature>
<evidence type="ECO:0000256" key="7">
    <source>
        <dbReference type="ARBA" id="ARBA00022617"/>
    </source>
</evidence>